<organism evidence="1 2">
    <name type="scientific">Corchorus olitorius</name>
    <dbReference type="NCBI Taxonomy" id="93759"/>
    <lineage>
        <taxon>Eukaryota</taxon>
        <taxon>Viridiplantae</taxon>
        <taxon>Streptophyta</taxon>
        <taxon>Embryophyta</taxon>
        <taxon>Tracheophyta</taxon>
        <taxon>Spermatophyta</taxon>
        <taxon>Magnoliopsida</taxon>
        <taxon>eudicotyledons</taxon>
        <taxon>Gunneridae</taxon>
        <taxon>Pentapetalae</taxon>
        <taxon>rosids</taxon>
        <taxon>malvids</taxon>
        <taxon>Malvales</taxon>
        <taxon>Malvaceae</taxon>
        <taxon>Grewioideae</taxon>
        <taxon>Apeibeae</taxon>
        <taxon>Corchorus</taxon>
    </lineage>
</organism>
<evidence type="ECO:0000313" key="2">
    <source>
        <dbReference type="Proteomes" id="UP000187203"/>
    </source>
</evidence>
<comment type="caution">
    <text evidence="1">The sequence shown here is derived from an EMBL/GenBank/DDBJ whole genome shotgun (WGS) entry which is preliminary data.</text>
</comment>
<dbReference type="AlphaFoldDB" id="A0A1R3GCG5"/>
<dbReference type="Proteomes" id="UP000187203">
    <property type="component" value="Unassembled WGS sequence"/>
</dbReference>
<reference evidence="2" key="1">
    <citation type="submission" date="2013-09" db="EMBL/GenBank/DDBJ databases">
        <title>Corchorus olitorius genome sequencing.</title>
        <authorList>
            <person name="Alam M."/>
            <person name="Haque M.S."/>
            <person name="Islam M.S."/>
            <person name="Emdad E.M."/>
            <person name="Islam M.M."/>
            <person name="Ahmed B."/>
            <person name="Halim A."/>
            <person name="Hossen Q.M.M."/>
            <person name="Hossain M.Z."/>
            <person name="Ahmed R."/>
            <person name="Khan M.M."/>
            <person name="Islam R."/>
            <person name="Rashid M.M."/>
            <person name="Khan S.A."/>
            <person name="Rahman M.S."/>
            <person name="Alam M."/>
            <person name="Yahiya A.S."/>
            <person name="Khan M.S."/>
            <person name="Azam M.S."/>
            <person name="Haque T."/>
            <person name="Lashkar M.Z.H."/>
            <person name="Akhand A.I."/>
            <person name="Morshed G."/>
            <person name="Roy S."/>
            <person name="Uddin K.S."/>
            <person name="Rabeya T."/>
            <person name="Hossain A.S."/>
            <person name="Chowdhury A."/>
            <person name="Snigdha A.R."/>
            <person name="Mortoza M.S."/>
            <person name="Matin S.A."/>
            <person name="Hoque S.M.E."/>
            <person name="Islam M.K."/>
            <person name="Roy D.K."/>
            <person name="Haider R."/>
            <person name="Moosa M.M."/>
            <person name="Elias S.M."/>
            <person name="Hasan A.M."/>
            <person name="Jahan S."/>
            <person name="Shafiuddin M."/>
            <person name="Mahmood N."/>
            <person name="Shommy N.S."/>
        </authorList>
    </citation>
    <scope>NUCLEOTIDE SEQUENCE [LARGE SCALE GENOMIC DNA]</scope>
    <source>
        <strain evidence="2">cv. O-4</strain>
    </source>
</reference>
<dbReference type="EMBL" id="AWUE01022844">
    <property type="protein sequence ID" value="OMO55779.1"/>
    <property type="molecule type" value="Genomic_DNA"/>
</dbReference>
<keyword evidence="2" id="KW-1185">Reference proteome</keyword>
<name>A0A1R3GCG5_9ROSI</name>
<protein>
    <submittedName>
        <fullName evidence="1">Uncharacterized protein</fullName>
    </submittedName>
</protein>
<accession>A0A1R3GCG5</accession>
<sequence>MTPYTQVYALASCSPLQVSWRFGVSDGPSSNGTVLE</sequence>
<proteinExistence type="predicted"/>
<gene>
    <name evidence="1" type="ORF">COLO4_35871</name>
</gene>
<evidence type="ECO:0000313" key="1">
    <source>
        <dbReference type="EMBL" id="OMO55779.1"/>
    </source>
</evidence>